<dbReference type="PANTHER" id="PTHR15020">
    <property type="entry name" value="FLAVIN REDUCTASE-RELATED"/>
    <property type="match status" value="1"/>
</dbReference>
<protein>
    <submittedName>
        <fullName evidence="2">NAD(P)-dependent oxidoreductase</fullName>
    </submittedName>
</protein>
<evidence type="ECO:0000313" key="2">
    <source>
        <dbReference type="EMBL" id="PHI30539.1"/>
    </source>
</evidence>
<dbReference type="AlphaFoldDB" id="A0A2C6CV54"/>
<dbReference type="CDD" id="cd05243">
    <property type="entry name" value="SDR_a5"/>
    <property type="match status" value="1"/>
</dbReference>
<dbReference type="EMBL" id="PDDX01000001">
    <property type="protein sequence ID" value="PHI30539.1"/>
    <property type="molecule type" value="Genomic_DNA"/>
</dbReference>
<feature type="domain" description="NAD(P)-binding" evidence="1">
    <location>
        <begin position="8"/>
        <end position="186"/>
    </location>
</feature>
<comment type="caution">
    <text evidence="2">The sequence shown here is derived from an EMBL/GenBank/DDBJ whole genome shotgun (WGS) entry which is preliminary data.</text>
</comment>
<dbReference type="InterPro" id="IPR016040">
    <property type="entry name" value="NAD(P)-bd_dom"/>
</dbReference>
<evidence type="ECO:0000313" key="3">
    <source>
        <dbReference type="Proteomes" id="UP000224974"/>
    </source>
</evidence>
<dbReference type="OrthoDB" id="9803892at2"/>
<name>A0A2C6CV54_9GAMM</name>
<evidence type="ECO:0000259" key="1">
    <source>
        <dbReference type="Pfam" id="PF13460"/>
    </source>
</evidence>
<dbReference type="Pfam" id="PF13460">
    <property type="entry name" value="NAD_binding_10"/>
    <property type="match status" value="1"/>
</dbReference>
<sequence length="208" mass="22417">MSCWLIFGAAKGTGALLLQRAINSGQPAIAFVRSEEDVLRLEGQGIRVIKGDACDEAAVEKACQAAGQDAVIISTIGGRHDYLAHRTIIDCAEKSAIKRMVMVTSLGCGDSWPTLSDRAKAAFGQAVREKSLAESWLQTSTLDYCILRPGGLLNGEPSGQAKLFINQEVHGFVNRSDVALEIESLLKTELKNQVYSMVEPELKPTPAN</sequence>
<organism evidence="2 3">
    <name type="scientific">Budvicia aquatica</name>
    <dbReference type="NCBI Taxonomy" id="82979"/>
    <lineage>
        <taxon>Bacteria</taxon>
        <taxon>Pseudomonadati</taxon>
        <taxon>Pseudomonadota</taxon>
        <taxon>Gammaproteobacteria</taxon>
        <taxon>Enterobacterales</taxon>
        <taxon>Budviciaceae</taxon>
        <taxon>Budvicia</taxon>
    </lineage>
</organism>
<dbReference type="SUPFAM" id="SSF51735">
    <property type="entry name" value="NAD(P)-binding Rossmann-fold domains"/>
    <property type="match status" value="1"/>
</dbReference>
<dbReference type="Proteomes" id="UP000224974">
    <property type="component" value="Unassembled WGS sequence"/>
</dbReference>
<dbReference type="InterPro" id="IPR036291">
    <property type="entry name" value="NAD(P)-bd_dom_sf"/>
</dbReference>
<accession>A0A2C6CV54</accession>
<keyword evidence="3" id="KW-1185">Reference proteome</keyword>
<proteinExistence type="predicted"/>
<dbReference type="Gene3D" id="3.40.50.720">
    <property type="entry name" value="NAD(P)-binding Rossmann-like Domain"/>
    <property type="match status" value="1"/>
</dbReference>
<gene>
    <name evidence="2" type="ORF">CRN84_14925</name>
</gene>
<dbReference type="RefSeq" id="WP_029092747.1">
    <property type="nucleotide sequence ID" value="NZ_BRLG01000001.1"/>
</dbReference>
<dbReference type="PANTHER" id="PTHR15020:SF50">
    <property type="entry name" value="UPF0659 PROTEIN YMR090W"/>
    <property type="match status" value="1"/>
</dbReference>
<dbReference type="STRING" id="1111728.GCA_000427805_00091"/>
<reference evidence="3" key="1">
    <citation type="submission" date="2017-09" db="EMBL/GenBank/DDBJ databases">
        <title>FDA dAtabase for Regulatory Grade micrObial Sequences (FDA-ARGOS): Supporting development and validation of Infectious Disease Dx tests.</title>
        <authorList>
            <person name="Minogue T."/>
            <person name="Wolcott M."/>
            <person name="Wasieloski L."/>
            <person name="Aguilar W."/>
            <person name="Moore D."/>
            <person name="Tallon L."/>
            <person name="Sadzewicz L."/>
            <person name="Ott S."/>
            <person name="Zhao X."/>
            <person name="Nagaraj S."/>
            <person name="Vavikolanu K."/>
            <person name="Aluvathingal J."/>
            <person name="Nadendla S."/>
            <person name="Sichtig H."/>
        </authorList>
    </citation>
    <scope>NUCLEOTIDE SEQUENCE [LARGE SCALE GENOMIC DNA]</scope>
    <source>
        <strain evidence="3">FDAARGOS_387</strain>
    </source>
</reference>